<dbReference type="KEGG" id="pdu:PDUR_13170"/>
<dbReference type="PANTHER" id="PTHR35332">
    <property type="entry name" value="REGULATION OF ENOLASE PROTEIN 1"/>
    <property type="match status" value="1"/>
</dbReference>
<dbReference type="Proteomes" id="UP000029409">
    <property type="component" value="Chromosome"/>
</dbReference>
<dbReference type="InterPro" id="IPR013320">
    <property type="entry name" value="ConA-like_dom_sf"/>
</dbReference>
<name>A0A089HLA3_PAEDU</name>
<protein>
    <recommendedName>
        <fullName evidence="3">DUF1349 domain-containing protein</fullName>
    </recommendedName>
</protein>
<dbReference type="Gene3D" id="2.60.120.200">
    <property type="match status" value="1"/>
</dbReference>
<dbReference type="RefSeq" id="WP_042206586.1">
    <property type="nucleotide sequence ID" value="NZ_CP009288.1"/>
</dbReference>
<evidence type="ECO:0000313" key="1">
    <source>
        <dbReference type="EMBL" id="AIQ12751.1"/>
    </source>
</evidence>
<dbReference type="STRING" id="44251.PDUR_13170"/>
<accession>A0A089HLA3</accession>
<dbReference type="PANTHER" id="PTHR35332:SF2">
    <property type="entry name" value="REGULATION OF ENOLASE PROTEIN 1"/>
    <property type="match status" value="1"/>
</dbReference>
<reference evidence="1 2" key="1">
    <citation type="submission" date="2014-08" db="EMBL/GenBank/DDBJ databases">
        <title>Comparative genomics of the Paenibacillus odorifer group.</title>
        <authorList>
            <person name="den Bakker H.C."/>
            <person name="Tsai Y.-C."/>
            <person name="Martin N."/>
            <person name="Korlach J."/>
            <person name="Wiedmann M."/>
        </authorList>
    </citation>
    <scope>NUCLEOTIDE SEQUENCE [LARGE SCALE GENOMIC DNA]</scope>
    <source>
        <strain evidence="1 2">DSM 1735</strain>
    </source>
</reference>
<dbReference type="Pfam" id="PF07081">
    <property type="entry name" value="DUF1349"/>
    <property type="match status" value="1"/>
</dbReference>
<proteinExistence type="predicted"/>
<dbReference type="AlphaFoldDB" id="A0A089HLA3"/>
<dbReference type="eggNOG" id="COG3506">
    <property type="taxonomic scope" value="Bacteria"/>
</dbReference>
<dbReference type="SUPFAM" id="SSF49899">
    <property type="entry name" value="Concanavalin A-like lectins/glucanases"/>
    <property type="match status" value="1"/>
</dbReference>
<evidence type="ECO:0000313" key="2">
    <source>
        <dbReference type="Proteomes" id="UP000029409"/>
    </source>
</evidence>
<organism evidence="1 2">
    <name type="scientific">Paenibacillus durus</name>
    <name type="common">Paenibacillus azotofixans</name>
    <dbReference type="NCBI Taxonomy" id="44251"/>
    <lineage>
        <taxon>Bacteria</taxon>
        <taxon>Bacillati</taxon>
        <taxon>Bacillota</taxon>
        <taxon>Bacilli</taxon>
        <taxon>Bacillales</taxon>
        <taxon>Paenibacillaceae</taxon>
        <taxon>Paenibacillus</taxon>
    </lineage>
</organism>
<sequence length="202" mass="23042">MKIQTINWPDGIWTNQPVSSSVDRERLIVEAAERSDYWQQTMYGFQHDSGHALLHSWERQYAAEVSFKLDHFSELYDQAGLMLWHSPSQWIKAGIEINDGVPHIGAVVTDTYSDWSLSPVLEWAGKEITIRASRLNDAVIIRARADRDAWRTVRVARFPYPSDVQAGPFLCAPTRSGFQVTFTRWVLTSPDEDIHTDPPAEA</sequence>
<gene>
    <name evidence="1" type="ORF">PDUR_13170</name>
</gene>
<keyword evidence="2" id="KW-1185">Reference proteome</keyword>
<dbReference type="EMBL" id="CP009288">
    <property type="protein sequence ID" value="AIQ12751.1"/>
    <property type="molecule type" value="Genomic_DNA"/>
</dbReference>
<dbReference type="OrthoDB" id="9814707at2"/>
<dbReference type="InterPro" id="IPR009784">
    <property type="entry name" value="DUF1349"/>
</dbReference>
<evidence type="ECO:0008006" key="3">
    <source>
        <dbReference type="Google" id="ProtNLM"/>
    </source>
</evidence>